<keyword evidence="2" id="KW-0472">Membrane</keyword>
<dbReference type="OrthoDB" id="3256745at2759"/>
<sequence length="707" mass="76879">MPAGFCTLQAVFIALGTFIATGVVATFSYITSSIAAKPKSWASPNHPAFSWKHAYLLPTAIFPAVATSIYIACVLKYNSVTPVRDFFCDSSTPQWIRFLSYAGTPLLLSLPALALSTHSLLRVRQTTKHIKRARTGELDFAFGHAGSDSDDFGLGIITNTFHPRKREQSSDSHSSESLGLALRKSSSSGAPTPTPAPSSAPKRIPKVQFHIPLKPSAASPAPATKHEDAEGAISQEEHIRLDKLNNRGRSGSNTSCSSEEEEEDGVRRSSLPPPPLSMSLGVDADVDGNTTPKPSMDLTDLRKPSLDSKPPTKPSLDLCTTSQHKASFSIEGAPSSDSSHSHFPSHETGDEITSVQRTNLVLESGGKRTSLVELDGAPKRASLVELETASSTPRRTSLLVETLTTPTPDTLLTPSTAIEIEEMEVKWKVGAEGVKGGHDAKPGDMKTGDKKAAGDDLNDDEDKKDLEYGEDDEEDDGSISEYLSRLPTTRVPPIRTHAKAFNYFDGGDPRTRTSIRKSRPPPAYLSPPIWRTIVFQMYVLRSVVPAMRLTNAFTLSSPFLATFPLFPCFTTNSAFTVIQSLGTLSTLIDVASNRAQPTPLGTHHFALLFVVWGPIFAFASLPQTKQHLIPPRLRFLKLSPALSRILPTRRSTRSSDSSPHRTSHRPRRTRRPSRIPLTLFKKTSSSSEPFTFEIPAASSSSSLNFEA</sequence>
<dbReference type="OMA" id="FCLGMIW"/>
<feature type="transmembrane region" description="Helical" evidence="2">
    <location>
        <begin position="55"/>
        <end position="77"/>
    </location>
</feature>
<feature type="region of interest" description="Disordered" evidence="1">
    <location>
        <begin position="433"/>
        <end position="481"/>
    </location>
</feature>
<gene>
    <name evidence="3" type="ORF">CC1G_12969</name>
</gene>
<feature type="compositionally biased region" description="Basic and acidic residues" evidence="1">
    <location>
        <begin position="433"/>
        <end position="454"/>
    </location>
</feature>
<keyword evidence="2" id="KW-1133">Transmembrane helix</keyword>
<feature type="compositionally biased region" description="Acidic residues" evidence="1">
    <location>
        <begin position="468"/>
        <end position="478"/>
    </location>
</feature>
<feature type="compositionally biased region" description="Low complexity" evidence="1">
    <location>
        <begin position="247"/>
        <end position="257"/>
    </location>
</feature>
<dbReference type="VEuPathDB" id="FungiDB:CC1G_12969"/>
<feature type="region of interest" description="Disordered" evidence="1">
    <location>
        <begin position="238"/>
        <end position="355"/>
    </location>
</feature>
<feature type="compositionally biased region" description="Basic residues" evidence="1">
    <location>
        <begin position="661"/>
        <end position="673"/>
    </location>
</feature>
<dbReference type="InParanoid" id="A8PCN3"/>
<evidence type="ECO:0000313" key="3">
    <source>
        <dbReference type="EMBL" id="EAU81373.2"/>
    </source>
</evidence>
<organism evidence="3 4">
    <name type="scientific">Coprinopsis cinerea (strain Okayama-7 / 130 / ATCC MYA-4618 / FGSC 9003)</name>
    <name type="common">Inky cap fungus</name>
    <name type="synonym">Hormographiella aspergillata</name>
    <dbReference type="NCBI Taxonomy" id="240176"/>
    <lineage>
        <taxon>Eukaryota</taxon>
        <taxon>Fungi</taxon>
        <taxon>Dikarya</taxon>
        <taxon>Basidiomycota</taxon>
        <taxon>Agaricomycotina</taxon>
        <taxon>Agaricomycetes</taxon>
        <taxon>Agaricomycetidae</taxon>
        <taxon>Agaricales</taxon>
        <taxon>Agaricineae</taxon>
        <taxon>Psathyrellaceae</taxon>
        <taxon>Coprinopsis</taxon>
    </lineage>
</organism>
<dbReference type="GeneID" id="6017090"/>
<dbReference type="EMBL" id="AACS02000011">
    <property type="protein sequence ID" value="EAU81373.2"/>
    <property type="molecule type" value="Genomic_DNA"/>
</dbReference>
<feature type="transmembrane region" description="Helical" evidence="2">
    <location>
        <begin position="12"/>
        <end position="35"/>
    </location>
</feature>
<evidence type="ECO:0000256" key="1">
    <source>
        <dbReference type="SAM" id="MobiDB-lite"/>
    </source>
</evidence>
<reference evidence="3 4" key="1">
    <citation type="journal article" date="2010" name="Proc. Natl. Acad. Sci. U.S.A.">
        <title>Insights into evolution of multicellular fungi from the assembled chromosomes of the mushroom Coprinopsis cinerea (Coprinus cinereus).</title>
        <authorList>
            <person name="Stajich J.E."/>
            <person name="Wilke S.K."/>
            <person name="Ahren D."/>
            <person name="Au C.H."/>
            <person name="Birren B.W."/>
            <person name="Borodovsky M."/>
            <person name="Burns C."/>
            <person name="Canback B."/>
            <person name="Casselton L.A."/>
            <person name="Cheng C.K."/>
            <person name="Deng J."/>
            <person name="Dietrich F.S."/>
            <person name="Fargo D.C."/>
            <person name="Farman M.L."/>
            <person name="Gathman A.C."/>
            <person name="Goldberg J."/>
            <person name="Guigo R."/>
            <person name="Hoegger P.J."/>
            <person name="Hooker J.B."/>
            <person name="Huggins A."/>
            <person name="James T.Y."/>
            <person name="Kamada T."/>
            <person name="Kilaru S."/>
            <person name="Kodira C."/>
            <person name="Kues U."/>
            <person name="Kupfer D."/>
            <person name="Kwan H.S."/>
            <person name="Lomsadze A."/>
            <person name="Li W."/>
            <person name="Lilly W.W."/>
            <person name="Ma L.J."/>
            <person name="Mackey A.J."/>
            <person name="Manning G."/>
            <person name="Martin F."/>
            <person name="Muraguchi H."/>
            <person name="Natvig D.O."/>
            <person name="Palmerini H."/>
            <person name="Ramesh M.A."/>
            <person name="Rehmeyer C.J."/>
            <person name="Roe B.A."/>
            <person name="Shenoy N."/>
            <person name="Stanke M."/>
            <person name="Ter-Hovhannisyan V."/>
            <person name="Tunlid A."/>
            <person name="Velagapudi R."/>
            <person name="Vision T.J."/>
            <person name="Zeng Q."/>
            <person name="Zolan M.E."/>
            <person name="Pukkila P.J."/>
        </authorList>
    </citation>
    <scope>NUCLEOTIDE SEQUENCE [LARGE SCALE GENOMIC DNA]</scope>
    <source>
        <strain evidence="4">Okayama-7 / 130 / ATCC MYA-4618 / FGSC 9003</strain>
    </source>
</reference>
<feature type="transmembrane region" description="Helical" evidence="2">
    <location>
        <begin position="98"/>
        <end position="121"/>
    </location>
</feature>
<evidence type="ECO:0000256" key="2">
    <source>
        <dbReference type="SAM" id="Phobius"/>
    </source>
</evidence>
<dbReference type="AlphaFoldDB" id="A8PCN3"/>
<dbReference type="RefSeq" id="XP_001840440.2">
    <property type="nucleotide sequence ID" value="XM_001840388.2"/>
</dbReference>
<keyword evidence="2" id="KW-0812">Transmembrane</keyword>
<feature type="region of interest" description="Disordered" evidence="1">
    <location>
        <begin position="163"/>
        <end position="203"/>
    </location>
</feature>
<protein>
    <submittedName>
        <fullName evidence="3">Uncharacterized protein</fullName>
    </submittedName>
</protein>
<evidence type="ECO:0000313" key="4">
    <source>
        <dbReference type="Proteomes" id="UP000001861"/>
    </source>
</evidence>
<dbReference type="KEGG" id="cci:CC1G_12969"/>
<keyword evidence="4" id="KW-1185">Reference proteome</keyword>
<dbReference type="eggNOG" id="ENOG502SQ9W">
    <property type="taxonomic scope" value="Eukaryota"/>
</dbReference>
<proteinExistence type="predicted"/>
<comment type="caution">
    <text evidence="3">The sequence shown here is derived from an EMBL/GenBank/DDBJ whole genome shotgun (WGS) entry which is preliminary data.</text>
</comment>
<name>A8PCN3_COPC7</name>
<feature type="region of interest" description="Disordered" evidence="1">
    <location>
        <begin position="647"/>
        <end position="687"/>
    </location>
</feature>
<accession>A8PCN3</accession>
<dbReference type="Proteomes" id="UP000001861">
    <property type="component" value="Unassembled WGS sequence"/>
</dbReference>
<dbReference type="HOGENOM" id="CLU_390289_0_0_1"/>